<dbReference type="InterPro" id="IPR002347">
    <property type="entry name" value="SDR_fam"/>
</dbReference>
<proteinExistence type="inferred from homology"/>
<keyword evidence="4" id="KW-1185">Reference proteome</keyword>
<dbReference type="EMBL" id="MCFA01000209">
    <property type="protein sequence ID" value="ORX98767.1"/>
    <property type="molecule type" value="Genomic_DNA"/>
</dbReference>
<dbReference type="PRINTS" id="PR00081">
    <property type="entry name" value="GDHRDH"/>
</dbReference>
<dbReference type="PANTHER" id="PTHR43669">
    <property type="entry name" value="5-KETO-D-GLUCONATE 5-REDUCTASE"/>
    <property type="match status" value="1"/>
</dbReference>
<keyword evidence="2" id="KW-0560">Oxidoreductase</keyword>
<dbReference type="Gene3D" id="3.40.50.720">
    <property type="entry name" value="NAD(P)-binding Rossmann-like Domain"/>
    <property type="match status" value="1"/>
</dbReference>
<sequence length="308" mass="33386">MSTDRTDHSLAYTIPFQLTKKIHRTVPPELSPERPENSAKGKVIVITGGGTGIGAAAAKIWTQAGATGVVIAGRRQEVLDKTVKELQAFKKEDTKIFAVATDITKEADTENLFASVKSAFGRTADVVLANAGFSKPGKPHEQTSETWWKTMEINLLGLHNTAVSFIRSQTNPNEPGGTFIAVGSGMAGLNAPTHSSYSISKLAGQRYLEYLDLEYPTLRVFYVLPGIVATDMQKEVGEAFEPYAKDQAELSGALALYLASSRADYLKGSMTSINYDIGEMEEHKEEIEKGLLKIKWISPLPINGGSGF</sequence>
<dbReference type="CDD" id="cd05233">
    <property type="entry name" value="SDR_c"/>
    <property type="match status" value="1"/>
</dbReference>
<gene>
    <name evidence="3" type="ORF">BCR34DRAFT_576965</name>
</gene>
<dbReference type="SUPFAM" id="SSF51735">
    <property type="entry name" value="NAD(P)-binding Rossmann-fold domains"/>
    <property type="match status" value="1"/>
</dbReference>
<reference evidence="3 4" key="1">
    <citation type="submission" date="2016-07" db="EMBL/GenBank/DDBJ databases">
        <title>Pervasive Adenine N6-methylation of Active Genes in Fungi.</title>
        <authorList>
            <consortium name="DOE Joint Genome Institute"/>
            <person name="Mondo S.J."/>
            <person name="Dannebaum R.O."/>
            <person name="Kuo R.C."/>
            <person name="Labutti K."/>
            <person name="Haridas S."/>
            <person name="Kuo A."/>
            <person name="Salamov A."/>
            <person name="Ahrendt S.R."/>
            <person name="Lipzen A."/>
            <person name="Sullivan W."/>
            <person name="Andreopoulos W.B."/>
            <person name="Clum A."/>
            <person name="Lindquist E."/>
            <person name="Daum C."/>
            <person name="Ramamoorthy G.K."/>
            <person name="Gryganskyi A."/>
            <person name="Culley D."/>
            <person name="Magnuson J.K."/>
            <person name="James T.Y."/>
            <person name="O'Malley M.A."/>
            <person name="Stajich J.E."/>
            <person name="Spatafora J.W."/>
            <person name="Visel A."/>
            <person name="Grigoriev I.V."/>
        </authorList>
    </citation>
    <scope>NUCLEOTIDE SEQUENCE [LARGE SCALE GENOMIC DNA]</scope>
    <source>
        <strain evidence="3 4">CBS 115471</strain>
    </source>
</reference>
<name>A0A1Y1YL70_9PLEO</name>
<dbReference type="InterPro" id="IPR036291">
    <property type="entry name" value="NAD(P)-bd_dom_sf"/>
</dbReference>
<evidence type="ECO:0000313" key="4">
    <source>
        <dbReference type="Proteomes" id="UP000193144"/>
    </source>
</evidence>
<comment type="similarity">
    <text evidence="1">Belongs to the short-chain dehydrogenases/reductases (SDR) family.</text>
</comment>
<evidence type="ECO:0000313" key="3">
    <source>
        <dbReference type="EMBL" id="ORX98767.1"/>
    </source>
</evidence>
<evidence type="ECO:0000256" key="2">
    <source>
        <dbReference type="ARBA" id="ARBA00023002"/>
    </source>
</evidence>
<dbReference type="GO" id="GO:0016491">
    <property type="term" value="F:oxidoreductase activity"/>
    <property type="evidence" value="ECO:0007669"/>
    <property type="project" value="UniProtKB-KW"/>
</dbReference>
<protein>
    <recommendedName>
        <fullName evidence="5">NAD(P)-binding protein</fullName>
    </recommendedName>
</protein>
<evidence type="ECO:0000256" key="1">
    <source>
        <dbReference type="ARBA" id="ARBA00006484"/>
    </source>
</evidence>
<accession>A0A1Y1YL70</accession>
<evidence type="ECO:0008006" key="5">
    <source>
        <dbReference type="Google" id="ProtNLM"/>
    </source>
</evidence>
<dbReference type="OrthoDB" id="1933717at2759"/>
<dbReference type="Pfam" id="PF00106">
    <property type="entry name" value="adh_short"/>
    <property type="match status" value="1"/>
</dbReference>
<comment type="caution">
    <text evidence="3">The sequence shown here is derived from an EMBL/GenBank/DDBJ whole genome shotgun (WGS) entry which is preliminary data.</text>
</comment>
<dbReference type="STRING" id="1231657.A0A1Y1YL70"/>
<dbReference type="AlphaFoldDB" id="A0A1Y1YL70"/>
<dbReference type="Proteomes" id="UP000193144">
    <property type="component" value="Unassembled WGS sequence"/>
</dbReference>
<dbReference type="PANTHER" id="PTHR43669:SF3">
    <property type="entry name" value="ALCOHOL DEHYDROGENASE, PUTATIVE (AFU_ORTHOLOGUE AFUA_3G03445)-RELATED"/>
    <property type="match status" value="1"/>
</dbReference>
<organism evidence="3 4">
    <name type="scientific">Clohesyomyces aquaticus</name>
    <dbReference type="NCBI Taxonomy" id="1231657"/>
    <lineage>
        <taxon>Eukaryota</taxon>
        <taxon>Fungi</taxon>
        <taxon>Dikarya</taxon>
        <taxon>Ascomycota</taxon>
        <taxon>Pezizomycotina</taxon>
        <taxon>Dothideomycetes</taxon>
        <taxon>Pleosporomycetidae</taxon>
        <taxon>Pleosporales</taxon>
        <taxon>Lindgomycetaceae</taxon>
        <taxon>Clohesyomyces</taxon>
    </lineage>
</organism>